<evidence type="ECO:0000259" key="6">
    <source>
        <dbReference type="PROSITE" id="PS50853"/>
    </source>
</evidence>
<dbReference type="InterPro" id="IPR000421">
    <property type="entry name" value="FA58C"/>
</dbReference>
<feature type="domain" description="Fibronectin type-III" evidence="6">
    <location>
        <begin position="306"/>
        <end position="394"/>
    </location>
</feature>
<dbReference type="Gene3D" id="2.60.120.200">
    <property type="match status" value="1"/>
</dbReference>
<sequence length="2069" mass="230702">MKFSKSLRIILIITLIANCFLPSLTHVSAEEQPSKDSSTYILLEEDFQSGDLSSWDLEGANGSWTIQDDESDNKVLYQNAGGSEAFAITGDAAWDDIAVQANIKPEQGVFPGILARYKDQNNFYMLRLHPDGEVELFKRENGQDHVIGEVPYEVKAGTWYELRMVLDGDKIIGYMNDQRLIEVADSTFTAGKIGFRTKWGNVAFDDVRVTSVSIAPDAPATFTVDNVTASTAQFSWETVAEAKSYRLYRSEEEAGTYTQIYKGEQASFTDTDLSPTTTYFYKITAEAGGVESAMSSAQSITTTEAPPAPEISIDGKTDSTISLSWSEQDEAIEYHLYRALRKDGPYELIYSGQDFQFEDSKLNTGQLYFYKLAYFNGVDQSSPSNIIEVRTELRIPDTPDELQGIIAAYKFDETEGTTANSSAGDGGSATLMNGATWTEGRTGGAVDLHGSDEYVQLPAGIVRDAAEMTIATWVKLDAQKTWSRIFDFGNDENINMFLTPTSGGNDTRFALKNGGSEQVVSKAPPQIAIGEWFHYAVTVANNTAVLYVNGEEVARSEVSIKPSDLGNTRNNFIGKSQYPDPYLDGKIDDFYIFNRALSPAEVALFTAPENEANVQADADALTLGDTSDVMQDLTLPTQGKNLSTITWKSSNEEIISHNGAVTRPEIGAGNATVTLTATITQGNAVTTKEFQVTVLELLSEEDSVKVDMDVLTIPNKDAVTAKLTLPTEGPNGTTISWESSNPFHLRFDGMVSRPQIGAGDIDVTLTATVSKGASTKTKEFTITILEQDPVTAYLFAYKKLVDGEEKLHYAISRYGRNWVELGTEANVVKPIEGSNVFKLKNEDKWYKYEYANNAWTLYTADSPDGGDWVVDSNHSLPANALDGTFKPIVESEWIQLVHPLSEPRSLDVVDVTTKKGHAPKMPDLVRIVYTSGLYTMVNVDWDDIDAGKYAETGTFTTTGTVEGFDTEVTATVTVLGDTTTDTIKNGEFWYDTDGAMIQAHGGHIIQVEDTYYWFGEDKGHSGATLKGVNVYASKDLKNWKFRNAVLTPTSHPELAESKIERPKVLYNEKIGKYVLWGHWEEADNYNQGNVVVAVSDTIDGDYEFVYRFQPKGFTSRDFTVFQDTDGTAYLFSTANLFDTNVYRLTDDYLYVDEYMYTIFKGGHREAPAVVKQDGLYYFISSGSAGWYPNQGKYAVTADITDPNGWSELRNLGNPSTFYTQPSFIFTIKGSKQDTLMYAGDRWNPTALRESQYIWLPLELNNGFAEMSYAKEYDLNAETGEVHVYSDLLVSVGKPVESDKGENPAAANDGDEQNYFEFGGDLPVHWTVDLERAYDLSRIDLSWRQWNGSEVYVQYVVEGSNDGENFVVLQDQSKNKTPSFQSLDLEGEYRYVRVKILGQYGHTNNADRPVTWYTGLHEVKVFTSETELDQPVGLTAMPFVTSPDAKAATSVDLKWHAVDNATSYTVYRADELDGTFEEVYNGRAVEFADYGLDVNQTYYYKVQAFHPGGESVPSEPIKVTTFELADDMQAYNNKTGTTYTDEDGNPRIFPTLKIGSTYYYYEYVSFNWDEDGRSGFKQLNVYTSDDGVSWGNKKVVLDTNSHPDLQDAKFEGLHITYHEPTEKVIGWLHYELSGPDYSLGRAASFSGEPGEELTFHGSFRPEGNASRDITYFKDDDGTGYIISAGNTNSDLFIYELDETHTKVVKQVAKIFEGQHREAPSLIKKDGIYYLFTSRASGWYPSQGMYASATSIEGPWSELRPIGNATTFSAQSGGIVTRSGTETTSYVMHANRWIHGWADWPSEDNGTGQRWLPIAFNNGYASFDYYEQVLFSESTGIVVPVKEHINLSQGKQAYAPDRLGINAPSNVNDGDYSTRWISENNAWPKWWMVDLGNTYSLSNIDISWFLFNGSEAYYQYKVEISTDGVNFTTTIDRTTEGNIKFDYGFTTDTLEGEARYIRVQLVDAKLHNNPNNWYTPQLWEVKVFGHATFASLSTTLQTSVESGDISGSVVNVLNNRLRIAEKHFHDGKIKQSTKALEDMLKHIKKAGNSISTVLKEELEKDILSVMNDMKK</sequence>
<dbReference type="Pfam" id="PF00041">
    <property type="entry name" value="fn3"/>
    <property type="match status" value="1"/>
</dbReference>
<feature type="domain" description="F5/8 type C" evidence="5">
    <location>
        <begin position="1269"/>
        <end position="1393"/>
    </location>
</feature>
<accession>A0ABW0LMV9</accession>
<dbReference type="InterPro" id="IPR008979">
    <property type="entry name" value="Galactose-bd-like_sf"/>
</dbReference>
<reference evidence="8" key="1">
    <citation type="journal article" date="2019" name="Int. J. Syst. Evol. Microbiol.">
        <title>The Global Catalogue of Microorganisms (GCM) 10K type strain sequencing project: providing services to taxonomists for standard genome sequencing and annotation.</title>
        <authorList>
            <consortium name="The Broad Institute Genomics Platform"/>
            <consortium name="The Broad Institute Genome Sequencing Center for Infectious Disease"/>
            <person name="Wu L."/>
            <person name="Ma J."/>
        </authorList>
    </citation>
    <scope>NUCLEOTIDE SEQUENCE [LARGE SCALE GENOMIC DNA]</scope>
    <source>
        <strain evidence="8">CGMCC 1.12237</strain>
    </source>
</reference>
<name>A0ABW0LMV9_9BACI</name>
<feature type="signal peptide" evidence="4">
    <location>
        <begin position="1"/>
        <end position="29"/>
    </location>
</feature>
<dbReference type="InterPro" id="IPR023296">
    <property type="entry name" value="Glyco_hydro_beta-prop_sf"/>
</dbReference>
<dbReference type="InterPro" id="IPR011081">
    <property type="entry name" value="Big_4"/>
</dbReference>
<dbReference type="SUPFAM" id="SSF49265">
    <property type="entry name" value="Fibronectin type III"/>
    <property type="match status" value="2"/>
</dbReference>
<evidence type="ECO:0000313" key="7">
    <source>
        <dbReference type="EMBL" id="MFC5465923.1"/>
    </source>
</evidence>
<comment type="similarity">
    <text evidence="1">Belongs to the glycosyl hydrolase 43 family.</text>
</comment>
<evidence type="ECO:0000259" key="5">
    <source>
        <dbReference type="PROSITE" id="PS50022"/>
    </source>
</evidence>
<organism evidence="7 8">
    <name type="scientific">Lederbergia graminis</name>
    <dbReference type="NCBI Taxonomy" id="735518"/>
    <lineage>
        <taxon>Bacteria</taxon>
        <taxon>Bacillati</taxon>
        <taxon>Bacillota</taxon>
        <taxon>Bacilli</taxon>
        <taxon>Bacillales</taxon>
        <taxon>Bacillaceae</taxon>
        <taxon>Lederbergia</taxon>
    </lineage>
</organism>
<dbReference type="InterPro" id="IPR013320">
    <property type="entry name" value="ConA-like_dom_sf"/>
</dbReference>
<feature type="domain" description="Fibronectin type-III" evidence="6">
    <location>
        <begin position="1429"/>
        <end position="1523"/>
    </location>
</feature>
<dbReference type="InterPro" id="IPR006710">
    <property type="entry name" value="Glyco_hydro_43"/>
</dbReference>
<dbReference type="CDD" id="cd00063">
    <property type="entry name" value="FN3"/>
    <property type="match status" value="3"/>
</dbReference>
<dbReference type="EMBL" id="JBHSMC010000020">
    <property type="protein sequence ID" value="MFC5465923.1"/>
    <property type="molecule type" value="Genomic_DNA"/>
</dbReference>
<dbReference type="InterPro" id="IPR054470">
    <property type="entry name" value="FIMAH_dom"/>
</dbReference>
<dbReference type="Proteomes" id="UP001596147">
    <property type="component" value="Unassembled WGS sequence"/>
</dbReference>
<dbReference type="InterPro" id="IPR010496">
    <property type="entry name" value="AL/BT2_dom"/>
</dbReference>
<dbReference type="Pfam" id="PF22888">
    <property type="entry name" value="FIMAH"/>
    <property type="match status" value="1"/>
</dbReference>
<evidence type="ECO:0000256" key="1">
    <source>
        <dbReference type="ARBA" id="ARBA00009865"/>
    </source>
</evidence>
<dbReference type="PROSITE" id="PS50022">
    <property type="entry name" value="FA58C_3"/>
    <property type="match status" value="2"/>
</dbReference>
<comment type="caution">
    <text evidence="7">The sequence shown here is derived from an EMBL/GenBank/DDBJ whole genome shotgun (WGS) entry which is preliminary data.</text>
</comment>
<keyword evidence="8" id="KW-1185">Reference proteome</keyword>
<dbReference type="SMART" id="SM00060">
    <property type="entry name" value="FN3"/>
    <property type="match status" value="3"/>
</dbReference>
<dbReference type="SUPFAM" id="SSF49899">
    <property type="entry name" value="Concanavalin A-like lectins/glucanases"/>
    <property type="match status" value="2"/>
</dbReference>
<evidence type="ECO:0000256" key="2">
    <source>
        <dbReference type="ARBA" id="ARBA00022801"/>
    </source>
</evidence>
<dbReference type="Gene3D" id="2.60.120.560">
    <property type="entry name" value="Exo-inulinase, domain 1"/>
    <property type="match status" value="1"/>
</dbReference>
<dbReference type="Gene3D" id="2.115.10.20">
    <property type="entry name" value="Glycosyl hydrolase domain, family 43"/>
    <property type="match status" value="2"/>
</dbReference>
<proteinExistence type="inferred from homology"/>
<dbReference type="PROSITE" id="PS50853">
    <property type="entry name" value="FN3"/>
    <property type="match status" value="3"/>
</dbReference>
<feature type="chain" id="PRO_5047500770" evidence="4">
    <location>
        <begin position="30"/>
        <end position="2069"/>
    </location>
</feature>
<protein>
    <submittedName>
        <fullName evidence="7">Immunoglobulin-like domain-containing protein</fullName>
    </submittedName>
</protein>
<dbReference type="Gene3D" id="2.60.40.10">
    <property type="entry name" value="Immunoglobulins"/>
    <property type="match status" value="3"/>
</dbReference>
<evidence type="ECO:0000313" key="8">
    <source>
        <dbReference type="Proteomes" id="UP001596147"/>
    </source>
</evidence>
<dbReference type="InterPro" id="IPR013783">
    <property type="entry name" value="Ig-like_fold"/>
</dbReference>
<dbReference type="Gene3D" id="2.60.40.1080">
    <property type="match status" value="1"/>
</dbReference>
<keyword evidence="3" id="KW-0326">Glycosidase</keyword>
<dbReference type="CDD" id="cd18822">
    <property type="entry name" value="GH43_CtGH43-like"/>
    <property type="match status" value="2"/>
</dbReference>
<keyword evidence="4" id="KW-0732">Signal</keyword>
<dbReference type="PANTHER" id="PTHR22925">
    <property type="entry name" value="GLYCOSYL HYDROLASE 43 FAMILY MEMBER"/>
    <property type="match status" value="1"/>
</dbReference>
<feature type="domain" description="F5/8 type C" evidence="5">
    <location>
        <begin position="1824"/>
        <end position="1984"/>
    </location>
</feature>
<dbReference type="InterPro" id="IPR036116">
    <property type="entry name" value="FN3_sf"/>
</dbReference>
<gene>
    <name evidence="7" type="ORF">ACFPM4_14420</name>
</gene>
<dbReference type="InterPro" id="IPR003961">
    <property type="entry name" value="FN3_dom"/>
</dbReference>
<dbReference type="Pfam" id="PF20578">
    <property type="entry name" value="aBig_2"/>
    <property type="match status" value="2"/>
</dbReference>
<dbReference type="Gene3D" id="2.60.120.260">
    <property type="entry name" value="Galactose-binding domain-like"/>
    <property type="match status" value="2"/>
</dbReference>
<dbReference type="Pfam" id="PF06439">
    <property type="entry name" value="3keto-disac_hyd"/>
    <property type="match status" value="1"/>
</dbReference>
<dbReference type="Pfam" id="PF00754">
    <property type="entry name" value="F5_F8_type_C"/>
    <property type="match status" value="1"/>
</dbReference>
<evidence type="ECO:0000256" key="4">
    <source>
        <dbReference type="SAM" id="SignalP"/>
    </source>
</evidence>
<dbReference type="SUPFAM" id="SSF75005">
    <property type="entry name" value="Arabinanase/levansucrase/invertase"/>
    <property type="match status" value="2"/>
</dbReference>
<dbReference type="Pfam" id="PF04616">
    <property type="entry name" value="Glyco_hydro_43"/>
    <property type="match status" value="2"/>
</dbReference>
<dbReference type="Pfam" id="PF13385">
    <property type="entry name" value="Laminin_G_3"/>
    <property type="match status" value="1"/>
</dbReference>
<dbReference type="Pfam" id="PF07532">
    <property type="entry name" value="Big_4"/>
    <property type="match status" value="1"/>
</dbReference>
<feature type="domain" description="Fibronectin type-III" evidence="6">
    <location>
        <begin position="218"/>
        <end position="305"/>
    </location>
</feature>
<keyword evidence="2" id="KW-0378">Hydrolase</keyword>
<dbReference type="InterPro" id="IPR046780">
    <property type="entry name" value="aBig_2"/>
</dbReference>
<dbReference type="PANTHER" id="PTHR22925:SF3">
    <property type="entry name" value="GLYCOSYL HYDROLASE FAMILY PROTEIN 43"/>
    <property type="match status" value="1"/>
</dbReference>
<dbReference type="Pfam" id="PF22633">
    <property type="entry name" value="F5_F8_type_C_2"/>
    <property type="match status" value="1"/>
</dbReference>
<evidence type="ECO:0000256" key="3">
    <source>
        <dbReference type="ARBA" id="ARBA00023295"/>
    </source>
</evidence>
<dbReference type="SUPFAM" id="SSF49785">
    <property type="entry name" value="Galactose-binding domain-like"/>
    <property type="match status" value="2"/>
</dbReference>